<proteinExistence type="predicted"/>
<dbReference type="AlphaFoldDB" id="A0AAE1JHM2"/>
<accession>A0AAE1JHM2</accession>
<name>A0AAE1JHM2_9FABA</name>
<keyword evidence="2" id="KW-1185">Reference proteome</keyword>
<dbReference type="Proteomes" id="UP001293593">
    <property type="component" value="Unassembled WGS sequence"/>
</dbReference>
<protein>
    <submittedName>
        <fullName evidence="1">Uncharacterized protein</fullName>
    </submittedName>
</protein>
<gene>
    <name evidence="1" type="ORF">QN277_022368</name>
</gene>
<sequence>MSFVAEHIAETVSLDGVTLLKGRVNTQEVFGLSNSDLVPGKYEVAQAINRGTDDLVLQKASTTRMQVPQLSGE</sequence>
<dbReference type="EMBL" id="JAWXYG010000006">
    <property type="protein sequence ID" value="KAK4269176.1"/>
    <property type="molecule type" value="Genomic_DNA"/>
</dbReference>
<evidence type="ECO:0000313" key="1">
    <source>
        <dbReference type="EMBL" id="KAK4269176.1"/>
    </source>
</evidence>
<organism evidence="1 2">
    <name type="scientific">Acacia crassicarpa</name>
    <name type="common">northern wattle</name>
    <dbReference type="NCBI Taxonomy" id="499986"/>
    <lineage>
        <taxon>Eukaryota</taxon>
        <taxon>Viridiplantae</taxon>
        <taxon>Streptophyta</taxon>
        <taxon>Embryophyta</taxon>
        <taxon>Tracheophyta</taxon>
        <taxon>Spermatophyta</taxon>
        <taxon>Magnoliopsida</taxon>
        <taxon>eudicotyledons</taxon>
        <taxon>Gunneridae</taxon>
        <taxon>Pentapetalae</taxon>
        <taxon>rosids</taxon>
        <taxon>fabids</taxon>
        <taxon>Fabales</taxon>
        <taxon>Fabaceae</taxon>
        <taxon>Caesalpinioideae</taxon>
        <taxon>mimosoid clade</taxon>
        <taxon>Acacieae</taxon>
        <taxon>Acacia</taxon>
    </lineage>
</organism>
<comment type="caution">
    <text evidence="1">The sequence shown here is derived from an EMBL/GenBank/DDBJ whole genome shotgun (WGS) entry which is preliminary data.</text>
</comment>
<evidence type="ECO:0000313" key="2">
    <source>
        <dbReference type="Proteomes" id="UP001293593"/>
    </source>
</evidence>
<reference evidence="1" key="1">
    <citation type="submission" date="2023-10" db="EMBL/GenBank/DDBJ databases">
        <title>Chromosome-level genome of the transformable northern wattle, Acacia crassicarpa.</title>
        <authorList>
            <person name="Massaro I."/>
            <person name="Sinha N.R."/>
            <person name="Poethig S."/>
            <person name="Leichty A.R."/>
        </authorList>
    </citation>
    <scope>NUCLEOTIDE SEQUENCE</scope>
    <source>
        <strain evidence="1">Acra3RX</strain>
        <tissue evidence="1">Leaf</tissue>
    </source>
</reference>